<dbReference type="PROSITE" id="PS50093">
    <property type="entry name" value="PKD"/>
    <property type="match status" value="1"/>
</dbReference>
<keyword evidence="4" id="KW-1185">Reference proteome</keyword>
<dbReference type="NCBIfam" id="TIGR04183">
    <property type="entry name" value="Por_Secre_tail"/>
    <property type="match status" value="1"/>
</dbReference>
<evidence type="ECO:0000313" key="3">
    <source>
        <dbReference type="EMBL" id="OCA77060.1"/>
    </source>
</evidence>
<dbReference type="InterPro" id="IPR026444">
    <property type="entry name" value="Secre_tail"/>
</dbReference>
<dbReference type="InterPro" id="IPR000601">
    <property type="entry name" value="PKD_dom"/>
</dbReference>
<name>A0A1B8ZZR2_9FLAO</name>
<organism evidence="3 4">
    <name type="scientific">Chryseobacterium artocarpi</name>
    <dbReference type="NCBI Taxonomy" id="1414727"/>
    <lineage>
        <taxon>Bacteria</taxon>
        <taxon>Pseudomonadati</taxon>
        <taxon>Bacteroidota</taxon>
        <taxon>Flavobacteriia</taxon>
        <taxon>Flavobacteriales</taxon>
        <taxon>Weeksellaceae</taxon>
        <taxon>Chryseobacterium group</taxon>
        <taxon>Chryseobacterium</taxon>
    </lineage>
</organism>
<keyword evidence="1" id="KW-0732">Signal</keyword>
<dbReference type="InterPro" id="IPR013783">
    <property type="entry name" value="Ig-like_fold"/>
</dbReference>
<protein>
    <recommendedName>
        <fullName evidence="2">PKD domain-containing protein</fullName>
    </recommendedName>
</protein>
<dbReference type="SUPFAM" id="SSF49299">
    <property type="entry name" value="PKD domain"/>
    <property type="match status" value="2"/>
</dbReference>
<accession>A0A1B8ZZR2</accession>
<dbReference type="SMART" id="SM00089">
    <property type="entry name" value="PKD"/>
    <property type="match status" value="3"/>
</dbReference>
<dbReference type="Pfam" id="PF18911">
    <property type="entry name" value="PKD_4"/>
    <property type="match status" value="1"/>
</dbReference>
<proteinExistence type="predicted"/>
<dbReference type="OrthoDB" id="8913664at2"/>
<dbReference type="EMBL" id="MAYH01000001">
    <property type="protein sequence ID" value="OCA77060.1"/>
    <property type="molecule type" value="Genomic_DNA"/>
</dbReference>
<dbReference type="Gene3D" id="2.60.40.10">
    <property type="entry name" value="Immunoglobulins"/>
    <property type="match status" value="3"/>
</dbReference>
<comment type="caution">
    <text evidence="3">The sequence shown here is derived from an EMBL/GenBank/DDBJ whole genome shotgun (WGS) entry which is preliminary data.</text>
</comment>
<dbReference type="Proteomes" id="UP000092651">
    <property type="component" value="Unassembled WGS sequence"/>
</dbReference>
<evidence type="ECO:0000256" key="1">
    <source>
        <dbReference type="ARBA" id="ARBA00022729"/>
    </source>
</evidence>
<feature type="domain" description="PKD" evidence="2">
    <location>
        <begin position="166"/>
        <end position="225"/>
    </location>
</feature>
<dbReference type="CDD" id="cd00146">
    <property type="entry name" value="PKD"/>
    <property type="match status" value="2"/>
</dbReference>
<gene>
    <name evidence="3" type="ORF">BBI01_00925</name>
</gene>
<dbReference type="InterPro" id="IPR022409">
    <property type="entry name" value="PKD/Chitinase_dom"/>
</dbReference>
<evidence type="ECO:0000259" key="2">
    <source>
        <dbReference type="PROSITE" id="PS50093"/>
    </source>
</evidence>
<dbReference type="InterPro" id="IPR035986">
    <property type="entry name" value="PKD_dom_sf"/>
</dbReference>
<dbReference type="RefSeq" id="WP_065392815.1">
    <property type="nucleotide sequence ID" value="NZ_MAYH01000001.1"/>
</dbReference>
<dbReference type="Pfam" id="PF18962">
    <property type="entry name" value="Por_Secre_tail"/>
    <property type="match status" value="1"/>
</dbReference>
<sequence length="1631" mass="176059">MKNTTYVSRQRVFGWLLLCWLLIPWGLRAQTSITWDSQVGCQEFRGEKGEDNNGTSTPSIKPGDCVRVCAGSIVKYTLNGTNIAKVEWTASGGNLSVVPATGSMQAKVAWGDPGSGSVQAVITFTDGNVETQNICIEKMNSPIADFKLMNLEKFACKNTEIHFDNLSQQNGGADIINYFWDFGDGTTSTAFEPSHSYSSPGIKTIKLTVTNKCGCSSTTERDIEILESPPVQINCASVVCEGSVEKYSVEDGCREGKWEVIGGTIQNNYGKEIEVRWDQVDPSDGFGYVMYKSECGCPEWTTIKIPVILKNAKIKGEEFVCMNKQYKYSLPQWPTTDITWNLYGPTGGQLTFNQQRNEILFTATQPGNYTLEASYKNTLLFCKGDTKMSITVEEPVVISGGADEICKGTNQTFTATPNVPVVWKVTRGGVPVNITQPVGGGPLTYNFPIYGSYVITAINQGGGCESKPIFIKVVETPDAPKGPIIGDELICPGKPYIYKLDLVPPGRIPVWSVGGGTIQGSNTGNSVTVIFNPGPSAYEVAVRYRTLGTAGCLSSAISRKILPIDLKSISIKPNPGPFCPSSTQKFTAILNGIVPDFMEWKFTDSPNFGSFASGQGTADVVVNLNEVSGNVYGTRLYLRIVKCGQERIIFIPVSKLKLPVVNFTNVGKICLGSPITFTVDQGTITSASGVTFTFANNSTYTTTFNASGTYTIPNGYIQNNTGADISQSVTVTYSGTNGCKYKPTATANFIILPETKITISPVYNIGVCDPNLFNYTFTANSSTGLTNIQEWQWLHDGLEILGANSNSYTIGGGGPIFGVYKVRAKDINGCIVYSQDITVFQSCGTGTGCTAPPKVLFEPQWTGCNTISVNNLTYNLTPDEIQWGSDSVLTLVSAQGQNTAQYQTNLAGAHIVTVRLRYGSCWYSFTREVKKHYEPKFNISQTCNGNGYNVTLHNTSTIFDIDPNAINYSFSGNGLPVQNGQTVTYNNLAPGTYTFTMTMSAPSVSNTQPCTITQTITLKPIPSTSFLSPAFTCMGSVNTFTAGSYDPANIYTWYFDGTAYIAPGSTANITYNTAGPKTIRLEVKTPQGCVYSSAEKNITVISANFGGSLTPPNLIACEGSVPAIVHNPSLGFPTQYIWMNGSEPVNGAPNAMSFTPTQSGSYWPIMVSLEGCRDYSMSVTPAVVTIKTAPYVSISGKSNICAGSSATLAGIVTDNTLEYQWSIGSTILGPWTLATSPISYITPALSAGTYTYTLQVRTPGAGGCIASKNFTVTVSNPPSAPNITYTLAQCQPYTVQLTASGPSVGEYNWSNGMTGQTITVNEGGAYEVIYTAPSGCKVSSQVVVPLSLESLMWVFPTGCYDECPDKERKILGPKGIFKHHDWQLFTNNIQSGTNDVIHPLNLDFIGTYRLKIENFGCEFSSGPMNYYPSKDCGIEYDCRLVPSIETMKWEGDHYVVLGSISNGGWFPMSVTVSSLNGYGTYVPSIITIPGGGTYDFSTNPLLFYPNASFPGGMDEILFASGDCKVVAGVQSFGKTTVTNPEITAKIKSESSLKIMPNPAKEKARISYNTGSERILANQITVFDARGTIKYRKELKAASGEVELEVSDWLQGVYIVIVQTGDVSLQGKLIKN</sequence>
<reference evidence="3 4" key="1">
    <citation type="submission" date="2016-07" db="EMBL/GenBank/DDBJ databases">
        <authorList>
            <person name="Jeong J.-J."/>
            <person name="Kim D.W."/>
            <person name="Sang M.K."/>
            <person name="Choi I.-G."/>
            <person name="Kim K.D."/>
        </authorList>
    </citation>
    <scope>NUCLEOTIDE SEQUENCE [LARGE SCALE GENOMIC DNA]</scope>
    <source>
        <strain evidence="3 4">UTM-3</strain>
    </source>
</reference>
<evidence type="ECO:0000313" key="4">
    <source>
        <dbReference type="Proteomes" id="UP000092651"/>
    </source>
</evidence>